<dbReference type="Gene3D" id="3.40.50.880">
    <property type="match status" value="1"/>
</dbReference>
<dbReference type="NCBIfam" id="TIGR00566">
    <property type="entry name" value="trpG_papA"/>
    <property type="match status" value="1"/>
</dbReference>
<evidence type="ECO:0000256" key="1">
    <source>
        <dbReference type="ARBA" id="ARBA00022962"/>
    </source>
</evidence>
<gene>
    <name evidence="3" type="ORF">GYP27_03000</name>
    <name evidence="4" type="ORF">GZK27_09055</name>
</gene>
<comment type="caution">
    <text evidence="3">The sequence shown here is derived from an EMBL/GenBank/DDBJ whole genome shotgun (WGS) entry which is preliminary data.</text>
</comment>
<dbReference type="InterPro" id="IPR006221">
    <property type="entry name" value="TrpG/PapA_dom"/>
</dbReference>
<name>A0A3T1H8M1_LISMN</name>
<dbReference type="InterPro" id="IPR017926">
    <property type="entry name" value="GATASE"/>
</dbReference>
<dbReference type="RefSeq" id="WP_014602288.1">
    <property type="nucleotide sequence ID" value="NC_021823.1"/>
</dbReference>
<dbReference type="PROSITE" id="PS51273">
    <property type="entry name" value="GATASE_TYPE_1"/>
    <property type="match status" value="1"/>
</dbReference>
<reference evidence="3" key="2">
    <citation type="submission" date="2020-01" db="EMBL/GenBank/DDBJ databases">
        <authorList>
            <consortium name="NCBI Pathogen Detection Project"/>
        </authorList>
    </citation>
    <scope>NUCLEOTIDE SEQUENCE</scope>
    <source>
        <strain evidence="3">CFIAFB20140010</strain>
        <strain evidence="4">LiDS0115</strain>
    </source>
</reference>
<dbReference type="InterPro" id="IPR050472">
    <property type="entry name" value="Anth_synth/Amidotransfase"/>
</dbReference>
<dbReference type="PRINTS" id="PR00096">
    <property type="entry name" value="GATASE"/>
</dbReference>
<dbReference type="EMBL" id="DAAHYZ010000002">
    <property type="protein sequence ID" value="HAB7720935.1"/>
    <property type="molecule type" value="Genomic_DNA"/>
</dbReference>
<organism evidence="3">
    <name type="scientific">Listeria monocytogenes</name>
    <dbReference type="NCBI Taxonomy" id="1639"/>
    <lineage>
        <taxon>Bacteria</taxon>
        <taxon>Bacillati</taxon>
        <taxon>Bacillota</taxon>
        <taxon>Bacilli</taxon>
        <taxon>Bacillales</taxon>
        <taxon>Listeriaceae</taxon>
        <taxon>Listeria</taxon>
    </lineage>
</organism>
<dbReference type="GO" id="GO:0004049">
    <property type="term" value="F:anthranilate synthase activity"/>
    <property type="evidence" value="ECO:0007669"/>
    <property type="project" value="TreeGrafter"/>
</dbReference>
<dbReference type="FunFam" id="3.40.50.880:FF:000003">
    <property type="entry name" value="Anthranilate synthase component II"/>
    <property type="match status" value="1"/>
</dbReference>
<sequence length="190" mass="21037">MILLIDHNDSFTYNLYQYFLELQEDVRVVSATDFTLETFQQLAPEMVVLSPGPGSPEDFPVSLALLDEIHVPILGICLGHQMIGHFFGAKVVRAYVPVHGKTSIISHNGEGLFAGLAPKFQVARYHSLVIEPDSVPADLQVTAMTEDDVLMGFAHTTKPIYSVQFHPEAILSENGHAILENFVRLGRHAK</sequence>
<dbReference type="EMBL" id="DAAKPP010000004">
    <property type="protein sequence ID" value="HAC3055651.1"/>
    <property type="molecule type" value="Genomic_DNA"/>
</dbReference>
<protein>
    <submittedName>
        <fullName evidence="3">Aminodeoxychorismate/anthranilate synthase component II</fullName>
    </submittedName>
</protein>
<evidence type="ECO:0000313" key="4">
    <source>
        <dbReference type="EMBL" id="HAC3055651.1"/>
    </source>
</evidence>
<dbReference type="GO" id="GO:0000162">
    <property type="term" value="P:L-tryptophan biosynthetic process"/>
    <property type="evidence" value="ECO:0007669"/>
    <property type="project" value="TreeGrafter"/>
</dbReference>
<dbReference type="Proteomes" id="UP000841561">
    <property type="component" value="Unassembled WGS sequence"/>
</dbReference>
<reference evidence="3 5" key="1">
    <citation type="journal article" date="2018" name="Genome Biol.">
        <title>SKESA: strategic k-mer extension for scrupulous assemblies.</title>
        <authorList>
            <person name="Souvorov A."/>
            <person name="Agarwala R."/>
            <person name="Lipman D.J."/>
        </authorList>
    </citation>
    <scope>NUCLEOTIDE SEQUENCE [LARGE SCALE GENOMIC DNA]</scope>
    <source>
        <strain evidence="3">CFIAFB20140010</strain>
        <strain evidence="4 5">LiDS0115</strain>
    </source>
</reference>
<dbReference type="InterPro" id="IPR029062">
    <property type="entry name" value="Class_I_gatase-like"/>
</dbReference>
<dbReference type="Pfam" id="PF00117">
    <property type="entry name" value="GATase"/>
    <property type="match status" value="1"/>
</dbReference>
<evidence type="ECO:0000313" key="5">
    <source>
        <dbReference type="Proteomes" id="UP000841561"/>
    </source>
</evidence>
<feature type="domain" description="Glutamine amidotransferase" evidence="2">
    <location>
        <begin position="3"/>
        <end position="183"/>
    </location>
</feature>
<evidence type="ECO:0000259" key="2">
    <source>
        <dbReference type="Pfam" id="PF00117"/>
    </source>
</evidence>
<dbReference type="PANTHER" id="PTHR43418">
    <property type="entry name" value="MULTIFUNCTIONAL TRYPTOPHAN BIOSYNTHESIS PROTEIN-RELATED"/>
    <property type="match status" value="1"/>
</dbReference>
<proteinExistence type="predicted"/>
<dbReference type="Proteomes" id="UP000840569">
    <property type="component" value="Unassembled WGS sequence"/>
</dbReference>
<dbReference type="GO" id="GO:0005829">
    <property type="term" value="C:cytosol"/>
    <property type="evidence" value="ECO:0007669"/>
    <property type="project" value="TreeGrafter"/>
</dbReference>
<keyword evidence="1" id="KW-0315">Glutamine amidotransferase</keyword>
<evidence type="ECO:0000313" key="3">
    <source>
        <dbReference type="EMBL" id="HAB7720935.1"/>
    </source>
</evidence>
<dbReference type="CDD" id="cd01743">
    <property type="entry name" value="GATase1_Anthranilate_Synthase"/>
    <property type="match status" value="1"/>
</dbReference>
<accession>A0A3T1H8M1</accession>
<dbReference type="SUPFAM" id="SSF52317">
    <property type="entry name" value="Class I glutamine amidotransferase-like"/>
    <property type="match status" value="1"/>
</dbReference>
<dbReference type="AlphaFoldDB" id="A0A3T1H8M1"/>
<dbReference type="PRINTS" id="PR00097">
    <property type="entry name" value="ANTSNTHASEII"/>
</dbReference>
<dbReference type="PANTHER" id="PTHR43418:SF4">
    <property type="entry name" value="MULTIFUNCTIONAL TRYPTOPHAN BIOSYNTHESIS PROTEIN"/>
    <property type="match status" value="1"/>
</dbReference>